<feature type="region of interest" description="Disordered" evidence="1">
    <location>
        <begin position="17"/>
        <end position="80"/>
    </location>
</feature>
<accession>A0A9P5YI34</accession>
<sequence>MTSNPSNATTDEIERIQGPSIADDRHIAAASSPSDSGIYTSADTSADPPRSTPPLTMGETSSESERIMLGSDGRGPRGRREIVERIVDETRENIRALLRPHGTSSSEESLDRAARLGWTPNPRPGVDQPYPASPYRSRVGGNRHRLPNGNCSGVHRGNAE</sequence>
<organism evidence="2 3">
    <name type="scientific">Pholiota conissans</name>
    <dbReference type="NCBI Taxonomy" id="109636"/>
    <lineage>
        <taxon>Eukaryota</taxon>
        <taxon>Fungi</taxon>
        <taxon>Dikarya</taxon>
        <taxon>Basidiomycota</taxon>
        <taxon>Agaricomycotina</taxon>
        <taxon>Agaricomycetes</taxon>
        <taxon>Agaricomycetidae</taxon>
        <taxon>Agaricales</taxon>
        <taxon>Agaricineae</taxon>
        <taxon>Strophariaceae</taxon>
        <taxon>Pholiota</taxon>
    </lineage>
</organism>
<name>A0A9P5YI34_9AGAR</name>
<evidence type="ECO:0000256" key="1">
    <source>
        <dbReference type="SAM" id="MobiDB-lite"/>
    </source>
</evidence>
<evidence type="ECO:0000313" key="2">
    <source>
        <dbReference type="EMBL" id="KAF9470312.1"/>
    </source>
</evidence>
<proteinExistence type="predicted"/>
<dbReference type="Proteomes" id="UP000807469">
    <property type="component" value="Unassembled WGS sequence"/>
</dbReference>
<dbReference type="EMBL" id="MU156078">
    <property type="protein sequence ID" value="KAF9470312.1"/>
    <property type="molecule type" value="Genomic_DNA"/>
</dbReference>
<protein>
    <submittedName>
        <fullName evidence="2">Uncharacterized protein</fullName>
    </submittedName>
</protein>
<gene>
    <name evidence="2" type="ORF">BDN70DRAFT_939823</name>
</gene>
<feature type="compositionally biased region" description="Polar residues" evidence="1">
    <location>
        <begin position="31"/>
        <end position="44"/>
    </location>
</feature>
<dbReference type="AlphaFoldDB" id="A0A9P5YI34"/>
<keyword evidence="3" id="KW-1185">Reference proteome</keyword>
<comment type="caution">
    <text evidence="2">The sequence shown here is derived from an EMBL/GenBank/DDBJ whole genome shotgun (WGS) entry which is preliminary data.</text>
</comment>
<reference evidence="2" key="1">
    <citation type="submission" date="2020-11" db="EMBL/GenBank/DDBJ databases">
        <authorList>
            <consortium name="DOE Joint Genome Institute"/>
            <person name="Ahrendt S."/>
            <person name="Riley R."/>
            <person name="Andreopoulos W."/>
            <person name="Labutti K."/>
            <person name="Pangilinan J."/>
            <person name="Ruiz-Duenas F.J."/>
            <person name="Barrasa J.M."/>
            <person name="Sanchez-Garcia M."/>
            <person name="Camarero S."/>
            <person name="Miyauchi S."/>
            <person name="Serrano A."/>
            <person name="Linde D."/>
            <person name="Babiker R."/>
            <person name="Drula E."/>
            <person name="Ayuso-Fernandez I."/>
            <person name="Pacheco R."/>
            <person name="Padilla G."/>
            <person name="Ferreira P."/>
            <person name="Barriuso J."/>
            <person name="Kellner H."/>
            <person name="Castanera R."/>
            <person name="Alfaro M."/>
            <person name="Ramirez L."/>
            <person name="Pisabarro A.G."/>
            <person name="Kuo A."/>
            <person name="Tritt A."/>
            <person name="Lipzen A."/>
            <person name="He G."/>
            <person name="Yan M."/>
            <person name="Ng V."/>
            <person name="Cullen D."/>
            <person name="Martin F."/>
            <person name="Rosso M.-N."/>
            <person name="Henrissat B."/>
            <person name="Hibbett D."/>
            <person name="Martinez A.T."/>
            <person name="Grigoriev I.V."/>
        </authorList>
    </citation>
    <scope>NUCLEOTIDE SEQUENCE</scope>
    <source>
        <strain evidence="2">CIRM-BRFM 674</strain>
    </source>
</reference>
<evidence type="ECO:0000313" key="3">
    <source>
        <dbReference type="Proteomes" id="UP000807469"/>
    </source>
</evidence>
<feature type="region of interest" description="Disordered" evidence="1">
    <location>
        <begin position="96"/>
        <end position="160"/>
    </location>
</feature>